<evidence type="ECO:0000313" key="3">
    <source>
        <dbReference type="Proteomes" id="UP001516472"/>
    </source>
</evidence>
<dbReference type="EMBL" id="JAAIYO010000001">
    <property type="protein sequence ID" value="MBE4747592.1"/>
    <property type="molecule type" value="Genomic_DNA"/>
</dbReference>
<reference evidence="2 3" key="1">
    <citation type="submission" date="2020-02" db="EMBL/GenBank/DDBJ databases">
        <authorList>
            <person name="Babadi Z.K."/>
            <person name="Risdian C."/>
            <person name="Ebrahimipour G.H."/>
            <person name="Wink J."/>
        </authorList>
    </citation>
    <scope>NUCLEOTIDE SEQUENCE [LARGE SCALE GENOMIC DNA]</scope>
    <source>
        <strain evidence="2 3">ZKHCc1 1396</strain>
    </source>
</reference>
<proteinExistence type="predicted"/>
<name>A0ABR9PI67_9BACT</name>
<feature type="compositionally biased region" description="Pro residues" evidence="1">
    <location>
        <begin position="244"/>
        <end position="253"/>
    </location>
</feature>
<evidence type="ECO:0000313" key="2">
    <source>
        <dbReference type="EMBL" id="MBE4747592.1"/>
    </source>
</evidence>
<feature type="region of interest" description="Disordered" evidence="1">
    <location>
        <begin position="29"/>
        <end position="86"/>
    </location>
</feature>
<feature type="region of interest" description="Disordered" evidence="1">
    <location>
        <begin position="238"/>
        <end position="261"/>
    </location>
</feature>
<accession>A0ABR9PI67</accession>
<keyword evidence="3" id="KW-1185">Reference proteome</keyword>
<gene>
    <name evidence="2" type="ORF">G4177_05280</name>
</gene>
<evidence type="ECO:0008006" key="4">
    <source>
        <dbReference type="Google" id="ProtNLM"/>
    </source>
</evidence>
<sequence length="261" mass="27754">MTLPRSKLRRRMAGAVLALALIGALSAGMASGVERMRRKKPPRASDVATPTEEVPPRGARAPSAVAHPTAMHAEPEASRNTPTRQGHVPRAVTLKTQAPVPPPSVTVLARASNEEAPDADGTQPPPPMFAATTRVPAPLRISWRVVESSAATVKLIARLERSPGFTAPVEVSLRVPSRTLLREGPTSPIVLDADVQEVPWTLALTGDTDPEEDLVLLASAEGESFGVHAEARYRFGRALAEGPRPTPTGPPLPEGFMRARE</sequence>
<dbReference type="RefSeq" id="WP_193346958.1">
    <property type="nucleotide sequence ID" value="NZ_CBCSIP010000106.1"/>
</dbReference>
<protein>
    <recommendedName>
        <fullName evidence="4">Secreted protein</fullName>
    </recommendedName>
</protein>
<evidence type="ECO:0000256" key="1">
    <source>
        <dbReference type="SAM" id="MobiDB-lite"/>
    </source>
</evidence>
<dbReference type="Proteomes" id="UP001516472">
    <property type="component" value="Unassembled WGS sequence"/>
</dbReference>
<comment type="caution">
    <text evidence="2">The sequence shown here is derived from an EMBL/GenBank/DDBJ whole genome shotgun (WGS) entry which is preliminary data.</text>
</comment>
<organism evidence="2 3">
    <name type="scientific">Corallococcus soli</name>
    <dbReference type="NCBI Taxonomy" id="2710757"/>
    <lineage>
        <taxon>Bacteria</taxon>
        <taxon>Pseudomonadati</taxon>
        <taxon>Myxococcota</taxon>
        <taxon>Myxococcia</taxon>
        <taxon>Myxococcales</taxon>
        <taxon>Cystobacterineae</taxon>
        <taxon>Myxococcaceae</taxon>
        <taxon>Corallococcus</taxon>
    </lineage>
</organism>